<keyword evidence="5" id="KW-1185">Reference proteome</keyword>
<keyword evidence="1" id="KW-0285">Flavoprotein</keyword>
<feature type="domain" description="FAD/NAD(P)-binding" evidence="3">
    <location>
        <begin position="89"/>
        <end position="400"/>
    </location>
</feature>
<evidence type="ECO:0000313" key="4">
    <source>
        <dbReference type="EMBL" id="UOQ68330.1"/>
    </source>
</evidence>
<proteinExistence type="predicted"/>
<evidence type="ECO:0000256" key="2">
    <source>
        <dbReference type="ARBA" id="ARBA00023002"/>
    </source>
</evidence>
<evidence type="ECO:0000256" key="1">
    <source>
        <dbReference type="ARBA" id="ARBA00022630"/>
    </source>
</evidence>
<dbReference type="Proteomes" id="UP000830401">
    <property type="component" value="Chromosome"/>
</dbReference>
<dbReference type="InterPro" id="IPR036188">
    <property type="entry name" value="FAD/NAD-bd_sf"/>
</dbReference>
<protein>
    <submittedName>
        <fullName evidence="4">FAD-dependent oxidoreductase</fullName>
    </submittedName>
</protein>
<dbReference type="InterPro" id="IPR050097">
    <property type="entry name" value="Ferredoxin-NADP_redctase_2"/>
</dbReference>
<evidence type="ECO:0000259" key="3">
    <source>
        <dbReference type="Pfam" id="PF07992"/>
    </source>
</evidence>
<dbReference type="PRINTS" id="PR00469">
    <property type="entry name" value="PNDRDTASEII"/>
</dbReference>
<dbReference type="InterPro" id="IPR023753">
    <property type="entry name" value="FAD/NAD-binding_dom"/>
</dbReference>
<dbReference type="PRINTS" id="PR00368">
    <property type="entry name" value="FADPNR"/>
</dbReference>
<keyword evidence="2" id="KW-0560">Oxidoreductase</keyword>
<dbReference type="RefSeq" id="WP_245125316.1">
    <property type="nucleotide sequence ID" value="NZ_CP095061.1"/>
</dbReference>
<dbReference type="PANTHER" id="PTHR48105">
    <property type="entry name" value="THIOREDOXIN REDUCTASE 1-RELATED-RELATED"/>
    <property type="match status" value="1"/>
</dbReference>
<accession>A0ABY4GC36</accession>
<dbReference type="Gene3D" id="3.50.50.60">
    <property type="entry name" value="FAD/NAD(P)-binding domain"/>
    <property type="match status" value="2"/>
</dbReference>
<name>A0ABY4GC36_9BACT</name>
<evidence type="ECO:0000313" key="5">
    <source>
        <dbReference type="Proteomes" id="UP000830401"/>
    </source>
</evidence>
<reference evidence="4" key="1">
    <citation type="submission" date="2022-04" db="EMBL/GenBank/DDBJ databases">
        <title>Hymenobacter sp. isolated from the air.</title>
        <authorList>
            <person name="Won M."/>
            <person name="Lee C.-M."/>
            <person name="Woen H.-Y."/>
            <person name="Kwon S.-W."/>
        </authorList>
    </citation>
    <scope>NUCLEOTIDE SEQUENCE</scope>
    <source>
        <strain evidence="4">5420S-77</strain>
    </source>
</reference>
<dbReference type="SUPFAM" id="SSF51905">
    <property type="entry name" value="FAD/NAD(P)-binding domain"/>
    <property type="match status" value="1"/>
</dbReference>
<dbReference type="Pfam" id="PF07992">
    <property type="entry name" value="Pyr_redox_2"/>
    <property type="match status" value="1"/>
</dbReference>
<dbReference type="EMBL" id="CP095061">
    <property type="protein sequence ID" value="UOQ68330.1"/>
    <property type="molecule type" value="Genomic_DNA"/>
</dbReference>
<organism evidence="4 5">
    <name type="scientific">Hymenobacter volaticus</name>
    <dbReference type="NCBI Taxonomy" id="2932254"/>
    <lineage>
        <taxon>Bacteria</taxon>
        <taxon>Pseudomonadati</taxon>
        <taxon>Bacteroidota</taxon>
        <taxon>Cytophagia</taxon>
        <taxon>Cytophagales</taxon>
        <taxon>Hymenobacteraceae</taxon>
        <taxon>Hymenobacter</taxon>
    </lineage>
</organism>
<sequence length="419" mass="44985">MKKLTLFGTPDSPELYPLRDFLQRSVVEYDWIDLGATPNLPTSLVEAQAKGSVRSVVEFPGGKLVVNPTVAEVAQELGWISKPSYQEYDLSIYGAGPAGLSAAVYAASEGLRTVLIEREAVGGQAGTSSLIENYMGFPEGIAGATLAERARQQALKFGVEILLLREGIKGTFYDHHIHVDLASGDQLVARANICATGVEYEKLNLKNEARFFNKGVYYGAGAGEAIFCRGKDVFVVGGGNSAGQAASYFAGFARRVYLVVRKGNLAATLSDYLVKRVTTIPNIEILYNSTVQELAGDEVLQGIKVVNSLNGTATWHDTSKLFICIGGKPNTLWASETNIIRDPNGYLITGNDLVGRAGFPKCWPLARPPYHLETSVPGSFAAGDVRLNSVKRVASAVGEGAMAVTLVHKYLAELDKTNS</sequence>
<gene>
    <name evidence="4" type="ORF">MUN86_11020</name>
</gene>